<keyword evidence="3" id="KW-1185">Reference proteome</keyword>
<dbReference type="RefSeq" id="WP_379012924.1">
    <property type="nucleotide sequence ID" value="NZ_JBHSDC010000005.1"/>
</dbReference>
<accession>A0ABV8PW24</accession>
<protein>
    <submittedName>
        <fullName evidence="2">GYF domain-containing protein</fullName>
    </submittedName>
</protein>
<dbReference type="EMBL" id="JBHSDC010000005">
    <property type="protein sequence ID" value="MFC4231450.1"/>
    <property type="molecule type" value="Genomic_DNA"/>
</dbReference>
<sequence>MEKIYVLKRDKFIKGPYTLQEIQLKGLKSTDKVWYEGIKDWTFATNIAEFKDFIRTKSETTTNSSFLSRLFGR</sequence>
<organism evidence="2 3">
    <name type="scientific">Parasediminibacterium paludis</name>
    <dbReference type="NCBI Taxonomy" id="908966"/>
    <lineage>
        <taxon>Bacteria</taxon>
        <taxon>Pseudomonadati</taxon>
        <taxon>Bacteroidota</taxon>
        <taxon>Chitinophagia</taxon>
        <taxon>Chitinophagales</taxon>
        <taxon>Chitinophagaceae</taxon>
        <taxon>Parasediminibacterium</taxon>
    </lineage>
</organism>
<evidence type="ECO:0000313" key="2">
    <source>
        <dbReference type="EMBL" id="MFC4231450.1"/>
    </source>
</evidence>
<evidence type="ECO:0000259" key="1">
    <source>
        <dbReference type="Pfam" id="PF14237"/>
    </source>
</evidence>
<comment type="caution">
    <text evidence="2">The sequence shown here is derived from an EMBL/GenBank/DDBJ whole genome shotgun (WGS) entry which is preliminary data.</text>
</comment>
<dbReference type="InterPro" id="IPR025640">
    <property type="entry name" value="GYF_2"/>
</dbReference>
<gene>
    <name evidence="2" type="ORF">ACFOW1_06090</name>
</gene>
<proteinExistence type="predicted"/>
<evidence type="ECO:0000313" key="3">
    <source>
        <dbReference type="Proteomes" id="UP001595906"/>
    </source>
</evidence>
<reference evidence="3" key="1">
    <citation type="journal article" date="2019" name="Int. J. Syst. Evol. Microbiol.">
        <title>The Global Catalogue of Microorganisms (GCM) 10K type strain sequencing project: providing services to taxonomists for standard genome sequencing and annotation.</title>
        <authorList>
            <consortium name="The Broad Institute Genomics Platform"/>
            <consortium name="The Broad Institute Genome Sequencing Center for Infectious Disease"/>
            <person name="Wu L."/>
            <person name="Ma J."/>
        </authorList>
    </citation>
    <scope>NUCLEOTIDE SEQUENCE [LARGE SCALE GENOMIC DNA]</scope>
    <source>
        <strain evidence="3">CECT 8010</strain>
    </source>
</reference>
<dbReference type="Proteomes" id="UP001595906">
    <property type="component" value="Unassembled WGS sequence"/>
</dbReference>
<feature type="domain" description="GYF" evidence="1">
    <location>
        <begin position="12"/>
        <end position="50"/>
    </location>
</feature>
<dbReference type="Pfam" id="PF14237">
    <property type="entry name" value="GYF_2"/>
    <property type="match status" value="1"/>
</dbReference>
<name>A0ABV8PW24_9BACT</name>